<keyword evidence="4" id="KW-1185">Reference proteome</keyword>
<organism evidence="3 4">
    <name type="scientific">Plasmodium yoelii 17X</name>
    <dbReference type="NCBI Taxonomy" id="1323249"/>
    <lineage>
        <taxon>Eukaryota</taxon>
        <taxon>Sar</taxon>
        <taxon>Alveolata</taxon>
        <taxon>Apicomplexa</taxon>
        <taxon>Aconoidasida</taxon>
        <taxon>Haemosporida</taxon>
        <taxon>Plasmodiidae</taxon>
        <taxon>Plasmodium</taxon>
        <taxon>Plasmodium (Vinckeia)</taxon>
    </lineage>
</organism>
<keyword evidence="2" id="KW-1133">Transmembrane helix</keyword>
<feature type="region of interest" description="Disordered" evidence="1">
    <location>
        <begin position="45"/>
        <end position="72"/>
    </location>
</feature>
<sequence length="138" mass="15728">DNLFKQVLYAALNDYNFIKSILSDDSIKKQFPELTKEKKAAQVSTISKESQIRESSNEMPESSSKDEISESETDLLTSKYGVSEFETAVSTPLIANKLIIVLSTLFVIAFFLGISYKYSLFGFRKKSQKQHLREKLKK</sequence>
<keyword evidence="2" id="KW-0472">Membrane</keyword>
<proteinExistence type="predicted"/>
<reference evidence="3 4" key="1">
    <citation type="submission" date="2013-11" db="EMBL/GenBank/DDBJ databases">
        <title>The Genome Sequence of Plasmodium yoelii 17X.</title>
        <authorList>
            <consortium name="The Broad Institute Genomics Platform"/>
            <consortium name="The Broad Institute Genome Sequencing Center for Infectious Disease"/>
            <person name="Neafsey D."/>
            <person name="Adams J."/>
            <person name="Walker B."/>
            <person name="Young S.K."/>
            <person name="Zeng Q."/>
            <person name="Gargeya S."/>
            <person name="Fitzgerald M."/>
            <person name="Haas B."/>
            <person name="Abouelleil A."/>
            <person name="Alvarado L."/>
            <person name="Chapman S.B."/>
            <person name="Gainer-Dewar J."/>
            <person name="Goldberg J."/>
            <person name="Griggs A."/>
            <person name="Gujja S."/>
            <person name="Hansen M."/>
            <person name="Howarth C."/>
            <person name="Imamovic A."/>
            <person name="Ireland A."/>
            <person name="Larimer J."/>
            <person name="McCowan C."/>
            <person name="Murphy C."/>
            <person name="Pearson M."/>
            <person name="Poon T.W."/>
            <person name="Priest M."/>
            <person name="Roberts A."/>
            <person name="Saif S."/>
            <person name="Shea T."/>
            <person name="Sykes S."/>
            <person name="Wortman J."/>
            <person name="Nusbaum C."/>
            <person name="Birren B."/>
        </authorList>
    </citation>
    <scope>NUCLEOTIDE SEQUENCE [LARGE SCALE GENOMIC DNA]</scope>
    <source>
        <strain evidence="3 4">17X</strain>
    </source>
</reference>
<dbReference type="Pfam" id="PF06022">
    <property type="entry name" value="Cir_Bir_Yir"/>
    <property type="match status" value="1"/>
</dbReference>
<evidence type="ECO:0000313" key="4">
    <source>
        <dbReference type="Proteomes" id="UP000018538"/>
    </source>
</evidence>
<evidence type="ECO:0000256" key="2">
    <source>
        <dbReference type="SAM" id="Phobius"/>
    </source>
</evidence>
<feature type="transmembrane region" description="Helical" evidence="2">
    <location>
        <begin position="98"/>
        <end position="116"/>
    </location>
</feature>
<evidence type="ECO:0000256" key="1">
    <source>
        <dbReference type="SAM" id="MobiDB-lite"/>
    </source>
</evidence>
<dbReference type="EMBL" id="KI635792">
    <property type="protein sequence ID" value="ETB58015.1"/>
    <property type="molecule type" value="Genomic_DNA"/>
</dbReference>
<evidence type="ECO:0008006" key="5">
    <source>
        <dbReference type="Google" id="ProtNLM"/>
    </source>
</evidence>
<accession>V7PG92</accession>
<dbReference type="Proteomes" id="UP000018538">
    <property type="component" value="Unassembled WGS sequence"/>
</dbReference>
<evidence type="ECO:0000313" key="3">
    <source>
        <dbReference type="EMBL" id="ETB58015.1"/>
    </source>
</evidence>
<dbReference type="InterPro" id="IPR006477">
    <property type="entry name" value="Yir_bir_cir"/>
</dbReference>
<name>V7PG92_PLAYE</name>
<protein>
    <recommendedName>
        <fullName evidence="5">YIR protein</fullName>
    </recommendedName>
</protein>
<keyword evidence="2" id="KW-0812">Transmembrane</keyword>
<gene>
    <name evidence="3" type="ORF">YYC_04277</name>
</gene>
<dbReference type="AlphaFoldDB" id="V7PG92"/>
<feature type="non-terminal residue" evidence="3">
    <location>
        <position position="1"/>
    </location>
</feature>